<dbReference type="GO" id="GO:0008270">
    <property type="term" value="F:zinc ion binding"/>
    <property type="evidence" value="ECO:0007669"/>
    <property type="project" value="InterPro"/>
</dbReference>
<comment type="cofactor">
    <cofactor evidence="1">
        <name>Zn(2+)</name>
        <dbReference type="ChEBI" id="CHEBI:29105"/>
    </cofactor>
</comment>
<keyword evidence="4" id="KW-0378">Hydrolase</keyword>
<dbReference type="Gene3D" id="3.40.140.10">
    <property type="entry name" value="Cytidine Deaminase, domain 2"/>
    <property type="match status" value="1"/>
</dbReference>
<evidence type="ECO:0000256" key="3">
    <source>
        <dbReference type="ARBA" id="ARBA00022723"/>
    </source>
</evidence>
<evidence type="ECO:0000256" key="4">
    <source>
        <dbReference type="ARBA" id="ARBA00022801"/>
    </source>
</evidence>
<gene>
    <name evidence="7" type="ORF">LCGC14_3005800</name>
</gene>
<dbReference type="PANTHER" id="PTHR11086">
    <property type="entry name" value="DEOXYCYTIDYLATE DEAMINASE-RELATED"/>
    <property type="match status" value="1"/>
</dbReference>
<dbReference type="PROSITE" id="PS51747">
    <property type="entry name" value="CYT_DCMP_DEAMINASES_2"/>
    <property type="match status" value="1"/>
</dbReference>
<dbReference type="InterPro" id="IPR015517">
    <property type="entry name" value="dCMP_deaminase-rel"/>
</dbReference>
<name>A0A0F8ZQV0_9ZZZZ</name>
<proteinExistence type="inferred from homology"/>
<organism evidence="7">
    <name type="scientific">marine sediment metagenome</name>
    <dbReference type="NCBI Taxonomy" id="412755"/>
    <lineage>
        <taxon>unclassified sequences</taxon>
        <taxon>metagenomes</taxon>
        <taxon>ecological metagenomes</taxon>
    </lineage>
</organism>
<keyword evidence="3" id="KW-0479">Metal-binding</keyword>
<dbReference type="PROSITE" id="PS00903">
    <property type="entry name" value="CYT_DCMP_DEAMINASES_1"/>
    <property type="match status" value="1"/>
</dbReference>
<accession>A0A0F8ZQV0</accession>
<dbReference type="EMBL" id="LAZR01062065">
    <property type="protein sequence ID" value="KKK62291.1"/>
    <property type="molecule type" value="Genomic_DNA"/>
</dbReference>
<evidence type="ECO:0000256" key="5">
    <source>
        <dbReference type="ARBA" id="ARBA00022833"/>
    </source>
</evidence>
<evidence type="ECO:0000256" key="2">
    <source>
        <dbReference type="ARBA" id="ARBA00006576"/>
    </source>
</evidence>
<dbReference type="InterPro" id="IPR002125">
    <property type="entry name" value="CMP_dCMP_dom"/>
</dbReference>
<reference evidence="7" key="1">
    <citation type="journal article" date="2015" name="Nature">
        <title>Complex archaea that bridge the gap between prokaryotes and eukaryotes.</title>
        <authorList>
            <person name="Spang A."/>
            <person name="Saw J.H."/>
            <person name="Jorgensen S.L."/>
            <person name="Zaremba-Niedzwiedzka K."/>
            <person name="Martijn J."/>
            <person name="Lind A.E."/>
            <person name="van Eijk R."/>
            <person name="Schleper C."/>
            <person name="Guy L."/>
            <person name="Ettema T.J."/>
        </authorList>
    </citation>
    <scope>NUCLEOTIDE SEQUENCE</scope>
</reference>
<dbReference type="GO" id="GO:0005737">
    <property type="term" value="C:cytoplasm"/>
    <property type="evidence" value="ECO:0007669"/>
    <property type="project" value="TreeGrafter"/>
</dbReference>
<evidence type="ECO:0000259" key="6">
    <source>
        <dbReference type="PROSITE" id="PS51747"/>
    </source>
</evidence>
<dbReference type="InterPro" id="IPR016193">
    <property type="entry name" value="Cytidine_deaminase-like"/>
</dbReference>
<comment type="similarity">
    <text evidence="2">Belongs to the cytidine and deoxycytidylate deaminase family.</text>
</comment>
<dbReference type="InterPro" id="IPR035105">
    <property type="entry name" value="Deoxycytidylate_deaminase_dom"/>
</dbReference>
<dbReference type="PANTHER" id="PTHR11086:SF18">
    <property type="entry name" value="DEOXYCYTIDYLATE DEAMINASE"/>
    <property type="match status" value="1"/>
</dbReference>
<dbReference type="CDD" id="cd01286">
    <property type="entry name" value="deoxycytidylate_deaminase"/>
    <property type="match status" value="1"/>
</dbReference>
<dbReference type="SUPFAM" id="SSF53927">
    <property type="entry name" value="Cytidine deaminase-like"/>
    <property type="match status" value="1"/>
</dbReference>
<sequence>MRIAEAVALNSRCLSRQIGVVLARCNFILSTGYNGPPIGIAHCKERYGQCRKRKAGFGSGEGTHLCPAAHAEGNAIVIAARNGIHVEGATMYCTCPTPCRECAKYIINAGIKEVIVPDLTVYESEGELSGRDLLMEAKIVLRLPNKGEEVYSG</sequence>
<dbReference type="Pfam" id="PF00383">
    <property type="entry name" value="dCMP_cyt_deam_1"/>
    <property type="match status" value="1"/>
</dbReference>
<dbReference type="AlphaFoldDB" id="A0A0F8ZQV0"/>
<evidence type="ECO:0000256" key="1">
    <source>
        <dbReference type="ARBA" id="ARBA00001947"/>
    </source>
</evidence>
<comment type="caution">
    <text evidence="7">The sequence shown here is derived from an EMBL/GenBank/DDBJ whole genome shotgun (WGS) entry which is preliminary data.</text>
</comment>
<keyword evidence="5" id="KW-0862">Zinc</keyword>
<dbReference type="InterPro" id="IPR016192">
    <property type="entry name" value="APOBEC/CMP_deaminase_Zn-bd"/>
</dbReference>
<feature type="domain" description="CMP/dCMP-type deaminase" evidence="6">
    <location>
        <begin position="1"/>
        <end position="141"/>
    </location>
</feature>
<dbReference type="GO" id="GO:0004132">
    <property type="term" value="F:dCMP deaminase activity"/>
    <property type="evidence" value="ECO:0007669"/>
    <property type="project" value="TreeGrafter"/>
</dbReference>
<protein>
    <recommendedName>
        <fullName evidence="6">CMP/dCMP-type deaminase domain-containing protein</fullName>
    </recommendedName>
</protein>
<evidence type="ECO:0000313" key="7">
    <source>
        <dbReference type="EMBL" id="KKK62291.1"/>
    </source>
</evidence>